<organism evidence="1 2">
    <name type="scientific">Paramarasmius palmivorus</name>
    <dbReference type="NCBI Taxonomy" id="297713"/>
    <lineage>
        <taxon>Eukaryota</taxon>
        <taxon>Fungi</taxon>
        <taxon>Dikarya</taxon>
        <taxon>Basidiomycota</taxon>
        <taxon>Agaricomycotina</taxon>
        <taxon>Agaricomycetes</taxon>
        <taxon>Agaricomycetidae</taxon>
        <taxon>Agaricales</taxon>
        <taxon>Marasmiineae</taxon>
        <taxon>Marasmiaceae</taxon>
        <taxon>Paramarasmius</taxon>
    </lineage>
</organism>
<dbReference type="EMBL" id="JAYKXP010000167">
    <property type="protein sequence ID" value="KAK7021426.1"/>
    <property type="molecule type" value="Genomic_DNA"/>
</dbReference>
<evidence type="ECO:0000313" key="2">
    <source>
        <dbReference type="Proteomes" id="UP001383192"/>
    </source>
</evidence>
<dbReference type="AlphaFoldDB" id="A0AAW0B6X7"/>
<dbReference type="InterPro" id="IPR040521">
    <property type="entry name" value="KDZ"/>
</dbReference>
<dbReference type="PANTHER" id="PTHR33096">
    <property type="entry name" value="CXC2 DOMAIN-CONTAINING PROTEIN"/>
    <property type="match status" value="1"/>
</dbReference>
<protein>
    <submittedName>
        <fullName evidence="1">Uncharacterized protein</fullName>
    </submittedName>
</protein>
<proteinExistence type="predicted"/>
<sequence>MIWSGGMMKYPFSVINNLINQFGEDLGIAYNIMCAFLKMLEHSPKLKEKVAKNQFCQLWFHPQYFEGVGLEDFEECKQTFSLSNVLASTTQLTTEFYRCQAIQEHNRFHDEDKHAALGNLLHQNYRQAFGRLVTDVPLLEELCYQHEIQPEDCEEFLTAECEHFNADFEEPPKCVVGFGLC</sequence>
<reference evidence="1 2" key="1">
    <citation type="submission" date="2024-01" db="EMBL/GenBank/DDBJ databases">
        <title>A draft genome for a cacao thread blight-causing isolate of Paramarasmius palmivorus.</title>
        <authorList>
            <person name="Baruah I.K."/>
            <person name="Bukari Y."/>
            <person name="Amoako-Attah I."/>
            <person name="Meinhardt L.W."/>
            <person name="Bailey B.A."/>
            <person name="Cohen S.P."/>
        </authorList>
    </citation>
    <scope>NUCLEOTIDE SEQUENCE [LARGE SCALE GENOMIC DNA]</scope>
    <source>
        <strain evidence="1 2">GH-12</strain>
    </source>
</reference>
<accession>A0AAW0B6X7</accession>
<evidence type="ECO:0000313" key="1">
    <source>
        <dbReference type="EMBL" id="KAK7021426.1"/>
    </source>
</evidence>
<name>A0AAW0B6X7_9AGAR</name>
<dbReference type="Pfam" id="PF18758">
    <property type="entry name" value="KDZ"/>
    <property type="match status" value="1"/>
</dbReference>
<gene>
    <name evidence="1" type="ORF">VNI00_017336</name>
</gene>
<dbReference type="Proteomes" id="UP001383192">
    <property type="component" value="Unassembled WGS sequence"/>
</dbReference>
<keyword evidence="2" id="KW-1185">Reference proteome</keyword>
<dbReference type="PANTHER" id="PTHR33096:SF1">
    <property type="entry name" value="CXC1-LIKE CYSTEINE CLUSTER ASSOCIATED WITH KDZ TRANSPOSASES DOMAIN-CONTAINING PROTEIN"/>
    <property type="match status" value="1"/>
</dbReference>
<comment type="caution">
    <text evidence="1">The sequence shown here is derived from an EMBL/GenBank/DDBJ whole genome shotgun (WGS) entry which is preliminary data.</text>
</comment>